<dbReference type="GeneID" id="37618780"/>
<dbReference type="GO" id="GO:0005198">
    <property type="term" value="F:structural molecule activity"/>
    <property type="evidence" value="ECO:0007669"/>
    <property type="project" value="InterPro"/>
</dbReference>
<accession>A0A097I4E9</accession>
<name>A0A097I4E9_9REOV</name>
<evidence type="ECO:0000313" key="11">
    <source>
        <dbReference type="EMBL" id="AIT55718.1"/>
    </source>
</evidence>
<dbReference type="Proteomes" id="UP000154153">
    <property type="component" value="Genome"/>
</dbReference>
<evidence type="ECO:0000256" key="7">
    <source>
        <dbReference type="ARBA" id="ARBA00022770"/>
    </source>
</evidence>
<evidence type="ECO:0000256" key="10">
    <source>
        <dbReference type="ARBA" id="ARBA00024835"/>
    </source>
</evidence>
<dbReference type="Pfam" id="PF00901">
    <property type="entry name" value="Orbi_VP5"/>
    <property type="match status" value="1"/>
</dbReference>
<dbReference type="RefSeq" id="YP_009507736.1">
    <property type="nucleotide sequence ID" value="NC_038621.1"/>
</dbReference>
<dbReference type="EMBL" id="KJ495760">
    <property type="protein sequence ID" value="AIT55718.1"/>
    <property type="molecule type" value="Genomic_RNA"/>
</dbReference>
<keyword evidence="5" id="KW-1162">Viral penetration into host cytoplasm</keyword>
<sequence>MGKFIKSLNTIGKKAWNAVNSDAAKKFYGIVGKAATRFAESEIGSATIDGLVQGTVNSLLTGESYGDSVKQAIVLNVLSSADAKPDPLSPGEQSMSHRIKELEEIEKSEQIFQKYEKELLKIMGNEVKEVRDYATKVHDETQASDKQIEILEKAVRGYGKLIKHETENVSKLSSALKKEIEARTSDELKIVDDYKYKIDALRNAIEVEKESMQEEAVEEIITMSTEVLEAAAEEFPIVGAATASAIATARAAEGAFKLKKVIKMLSGIDLSHVDTPRLQPAVIKAILDTPKEEEIKDLALARAIDDKLEVLRENCDEINHLENEIVPLFKKIAKEDAKRLGVLEHLIHPITVSKFIIPKNEKPYIHIYTAAWDSDEVFMFSVHPPHHQAQSFFLGFDLTLEYVFFEDTSVKWHMMRSGVQNVSGRTFAQACKEFLNLASTVQGGSEIHSKRLLRSSRDTPIYMGSMRYEVSFRIMRSNALELVHNEDLQKHILKGPKHFQRRTILEALRYGVHIMDRKMDMTLFASTM</sequence>
<keyword evidence="6" id="KW-1173">Viral penetration via permeabilization of host membrane</keyword>
<organism evidence="11 12">
    <name type="scientific">Warrego virus</name>
    <dbReference type="NCBI Taxonomy" id="40062"/>
    <lineage>
        <taxon>Viruses</taxon>
        <taxon>Riboviria</taxon>
        <taxon>Orthornavirae</taxon>
        <taxon>Duplornaviricota</taxon>
        <taxon>Resentoviricetes</taxon>
        <taxon>Reovirales</taxon>
        <taxon>Sedoreoviridae</taxon>
        <taxon>Orbivirus</taxon>
        <taxon>Orbivirus gammamitchellense</taxon>
    </lineage>
</organism>
<evidence type="ECO:0000256" key="3">
    <source>
        <dbReference type="ARBA" id="ARBA00015353"/>
    </source>
</evidence>
<evidence type="ECO:0000256" key="8">
    <source>
        <dbReference type="ARBA" id="ARBA00022844"/>
    </source>
</evidence>
<evidence type="ECO:0000256" key="4">
    <source>
        <dbReference type="ARBA" id="ARBA00022561"/>
    </source>
</evidence>
<dbReference type="KEGG" id="vg:37618780"/>
<dbReference type="InterPro" id="IPR000145">
    <property type="entry name" value="Capsid_VP5_Orbivir"/>
</dbReference>
<evidence type="ECO:0000256" key="5">
    <source>
        <dbReference type="ARBA" id="ARBA00022595"/>
    </source>
</evidence>
<reference evidence="11 12" key="1">
    <citation type="journal article" date="2014" name="PLoS ONE">
        <title>Full genome characterization of the culicoides-borne marsupial orbiviruses: wallal virus, mudjinbarry virus and warrego viruses.</title>
        <authorList>
            <person name="Belaganahalli M.N."/>
            <person name="Maan S."/>
            <person name="Maan N.S."/>
            <person name="Pritchard I."/>
            <person name="Kirkland P.D."/>
            <person name="Brownlie J."/>
            <person name="Attoui H."/>
            <person name="Mertens P.P."/>
        </authorList>
    </citation>
    <scope>NUCLEOTIDE SEQUENCE [LARGE SCALE GENOMIC DNA]</scope>
    <source>
        <strain evidence="11">AUS1969/01</strain>
    </source>
</reference>
<evidence type="ECO:0000256" key="2">
    <source>
        <dbReference type="ARBA" id="ARBA00007624"/>
    </source>
</evidence>
<keyword evidence="7" id="KW-1152">Outer capsid protein</keyword>
<keyword evidence="9" id="KW-1160">Virus entry into host cell</keyword>
<dbReference type="GO" id="GO:0039624">
    <property type="term" value="C:viral outer capsid"/>
    <property type="evidence" value="ECO:0007669"/>
    <property type="project" value="UniProtKB-KW"/>
</dbReference>
<comment type="similarity">
    <text evidence="2">Belongs to the orbivirus VP5 family.</text>
</comment>
<comment type="subcellular location">
    <subcellularLocation>
        <location evidence="1">Virion</location>
    </subcellularLocation>
</comment>
<evidence type="ECO:0000256" key="6">
    <source>
        <dbReference type="ARBA" id="ARBA00022648"/>
    </source>
</evidence>
<dbReference type="OrthoDB" id="8954at10239"/>
<keyword evidence="4" id="KW-0167">Capsid protein</keyword>
<proteinExistence type="inferred from homology"/>
<keyword evidence="8" id="KW-0946">Virion</keyword>
<keyword evidence="12" id="KW-1185">Reference proteome</keyword>
<protein>
    <recommendedName>
        <fullName evidence="3">Outer capsid protein VP5</fullName>
    </recommendedName>
</protein>
<dbReference type="GO" id="GO:0140267">
    <property type="term" value="P:symbiont entry into host cell via permeabilization of host membrane"/>
    <property type="evidence" value="ECO:0007669"/>
    <property type="project" value="UniProtKB-KW"/>
</dbReference>
<evidence type="ECO:0000256" key="1">
    <source>
        <dbReference type="ARBA" id="ARBA00004328"/>
    </source>
</evidence>
<evidence type="ECO:0000256" key="9">
    <source>
        <dbReference type="ARBA" id="ARBA00023296"/>
    </source>
</evidence>
<comment type="function">
    <text evidence="10">VP5 protein is one of the two proteins (with VP2) which constitute the virus particle outer capsid. Acts as a membrane permeabilization protein that mediates release of viral particles from endosomal compartments into the cytoplasm. Permeabilization activity is probably negatively regulated by VP2 and is triggered by endosomal degradation of VP2 and exposure to low pH.</text>
</comment>
<evidence type="ECO:0000313" key="12">
    <source>
        <dbReference type="Proteomes" id="UP000154153"/>
    </source>
</evidence>